<keyword evidence="7" id="KW-1185">Reference proteome</keyword>
<dbReference type="InterPro" id="IPR036271">
    <property type="entry name" value="Tet_transcr_reg_TetR-rel_C_sf"/>
</dbReference>
<dbReference type="Pfam" id="PF00440">
    <property type="entry name" value="TetR_N"/>
    <property type="match status" value="1"/>
</dbReference>
<dbReference type="PROSITE" id="PS50977">
    <property type="entry name" value="HTH_TETR_2"/>
    <property type="match status" value="1"/>
</dbReference>
<reference evidence="6 7" key="1">
    <citation type="submission" date="2017-04" db="EMBL/GenBank/DDBJ databases">
        <authorList>
            <person name="Afonso C.L."/>
            <person name="Miller P.J."/>
            <person name="Scott M.A."/>
            <person name="Spackman E."/>
            <person name="Goraichik I."/>
            <person name="Dimitrov K.M."/>
            <person name="Suarez D.L."/>
            <person name="Swayne D.E."/>
        </authorList>
    </citation>
    <scope>NUCLEOTIDE SEQUENCE [LARGE SCALE GENOMIC DNA]</scope>
    <source>
        <strain evidence="6 7">DSM 22418</strain>
    </source>
</reference>
<feature type="domain" description="HTH tetR-type" evidence="5">
    <location>
        <begin position="12"/>
        <end position="72"/>
    </location>
</feature>
<gene>
    <name evidence="6" type="ORF">SAMN05660862_0807</name>
</gene>
<dbReference type="Pfam" id="PF13305">
    <property type="entry name" value="TetR_C_33"/>
    <property type="match status" value="1"/>
</dbReference>
<keyword evidence="2 4" id="KW-0238">DNA-binding</keyword>
<dbReference type="EMBL" id="FXAU01000001">
    <property type="protein sequence ID" value="SMG13842.1"/>
    <property type="molecule type" value="Genomic_DNA"/>
</dbReference>
<sequence>MGLSERKARQQEELRDQIIAQSWAIIEREGWQALSIRRIAEAIEYSVPVIYKYFENKEAILEYFTKEGFRALTAQLRTSVTDVDTSVTQLTQLAHAYWHFAAQQTEHYKIMFGLGIPTCETINSVAEMRDMSMLMLEVIEAVVVANDNQEVDKMLKMKTLWSTLHGFIAIELLSHNSISKEPTATFTDAVDSFIFTLINKK</sequence>
<evidence type="ECO:0000256" key="2">
    <source>
        <dbReference type="ARBA" id="ARBA00023125"/>
    </source>
</evidence>
<keyword evidence="3" id="KW-0804">Transcription</keyword>
<proteinExistence type="predicted"/>
<dbReference type="PANTHER" id="PTHR30055:SF234">
    <property type="entry name" value="HTH-TYPE TRANSCRIPTIONAL REGULATOR BETI"/>
    <property type="match status" value="1"/>
</dbReference>
<evidence type="ECO:0000256" key="3">
    <source>
        <dbReference type="ARBA" id="ARBA00023163"/>
    </source>
</evidence>
<dbReference type="InterPro" id="IPR050109">
    <property type="entry name" value="HTH-type_TetR-like_transc_reg"/>
</dbReference>
<name>A0A1X7IGA3_9SPHI</name>
<dbReference type="STRING" id="561061.SAMN05660862_0807"/>
<feature type="DNA-binding region" description="H-T-H motif" evidence="4">
    <location>
        <begin position="35"/>
        <end position="54"/>
    </location>
</feature>
<evidence type="ECO:0000256" key="4">
    <source>
        <dbReference type="PROSITE-ProRule" id="PRU00335"/>
    </source>
</evidence>
<evidence type="ECO:0000259" key="5">
    <source>
        <dbReference type="PROSITE" id="PS50977"/>
    </source>
</evidence>
<dbReference type="InterPro" id="IPR001647">
    <property type="entry name" value="HTH_TetR"/>
</dbReference>
<dbReference type="GO" id="GO:0003700">
    <property type="term" value="F:DNA-binding transcription factor activity"/>
    <property type="evidence" value="ECO:0007669"/>
    <property type="project" value="TreeGrafter"/>
</dbReference>
<dbReference type="Proteomes" id="UP000192980">
    <property type="component" value="Unassembled WGS sequence"/>
</dbReference>
<dbReference type="SUPFAM" id="SSF46689">
    <property type="entry name" value="Homeodomain-like"/>
    <property type="match status" value="1"/>
</dbReference>
<dbReference type="AlphaFoldDB" id="A0A1X7IGA3"/>
<keyword evidence="1" id="KW-0805">Transcription regulation</keyword>
<protein>
    <submittedName>
        <fullName evidence="6">Transcriptional regulator, TetR family</fullName>
    </submittedName>
</protein>
<dbReference type="RefSeq" id="WP_085471649.1">
    <property type="nucleotide sequence ID" value="NZ_FXAU01000001.1"/>
</dbReference>
<organism evidence="6 7">
    <name type="scientific">Sphingobacterium psychroaquaticum</name>
    <dbReference type="NCBI Taxonomy" id="561061"/>
    <lineage>
        <taxon>Bacteria</taxon>
        <taxon>Pseudomonadati</taxon>
        <taxon>Bacteroidota</taxon>
        <taxon>Sphingobacteriia</taxon>
        <taxon>Sphingobacteriales</taxon>
        <taxon>Sphingobacteriaceae</taxon>
        <taxon>Sphingobacterium</taxon>
    </lineage>
</organism>
<evidence type="ECO:0000313" key="7">
    <source>
        <dbReference type="Proteomes" id="UP000192980"/>
    </source>
</evidence>
<dbReference type="GO" id="GO:0000976">
    <property type="term" value="F:transcription cis-regulatory region binding"/>
    <property type="evidence" value="ECO:0007669"/>
    <property type="project" value="TreeGrafter"/>
</dbReference>
<dbReference type="OrthoDB" id="594604at2"/>
<dbReference type="Gene3D" id="1.10.357.10">
    <property type="entry name" value="Tetracycline Repressor, domain 2"/>
    <property type="match status" value="1"/>
</dbReference>
<dbReference type="SUPFAM" id="SSF48498">
    <property type="entry name" value="Tetracyclin repressor-like, C-terminal domain"/>
    <property type="match status" value="1"/>
</dbReference>
<dbReference type="InterPro" id="IPR025996">
    <property type="entry name" value="MT1864/Rv1816-like_C"/>
</dbReference>
<evidence type="ECO:0000256" key="1">
    <source>
        <dbReference type="ARBA" id="ARBA00023015"/>
    </source>
</evidence>
<dbReference type="InterPro" id="IPR009057">
    <property type="entry name" value="Homeodomain-like_sf"/>
</dbReference>
<dbReference type="PANTHER" id="PTHR30055">
    <property type="entry name" value="HTH-TYPE TRANSCRIPTIONAL REGULATOR RUTR"/>
    <property type="match status" value="1"/>
</dbReference>
<accession>A0A1X7IGA3</accession>
<evidence type="ECO:0000313" key="6">
    <source>
        <dbReference type="EMBL" id="SMG13842.1"/>
    </source>
</evidence>